<protein>
    <submittedName>
        <fullName evidence="1">Uncharacterized protein</fullName>
    </submittedName>
</protein>
<dbReference type="KEGG" id="bcoh:BC6307_05865"/>
<name>A0A223KNA3_9BACI</name>
<dbReference type="Proteomes" id="UP000215224">
    <property type="component" value="Chromosome"/>
</dbReference>
<gene>
    <name evidence="1" type="ORF">BC6307_05865</name>
</gene>
<dbReference type="EMBL" id="CP018866">
    <property type="protein sequence ID" value="AST90844.1"/>
    <property type="molecule type" value="Genomic_DNA"/>
</dbReference>
<keyword evidence="2" id="KW-1185">Reference proteome</keyword>
<accession>A0A223KNA3</accession>
<reference evidence="1 2" key="1">
    <citation type="submission" date="2016-12" db="EMBL/GenBank/DDBJ databases">
        <title>The whole genome sequencing and assembly of Bacillus cohnii DSM 6307T strain.</title>
        <authorList>
            <person name="Lee Y.-J."/>
            <person name="Yi H."/>
            <person name="Bahn Y.-S."/>
            <person name="Kim J.F."/>
            <person name="Lee D.-W."/>
        </authorList>
    </citation>
    <scope>NUCLEOTIDE SEQUENCE [LARGE SCALE GENOMIC DNA]</scope>
    <source>
        <strain evidence="1 2">DSM 6307</strain>
    </source>
</reference>
<dbReference type="AlphaFoldDB" id="A0A223KNA3"/>
<organism evidence="1 2">
    <name type="scientific">Sutcliffiella cohnii</name>
    <dbReference type="NCBI Taxonomy" id="33932"/>
    <lineage>
        <taxon>Bacteria</taxon>
        <taxon>Bacillati</taxon>
        <taxon>Bacillota</taxon>
        <taxon>Bacilli</taxon>
        <taxon>Bacillales</taxon>
        <taxon>Bacillaceae</taxon>
        <taxon>Sutcliffiella</taxon>
    </lineage>
</organism>
<proteinExistence type="predicted"/>
<sequence length="180" mass="20945">MYNYDRYRQSWAPVVERLSYSLNAEQMVCSMTTQLFHFPGTQNLKGNAELHHHLVPASYHRITALGCAKRVHRGETHQSIIKALIDCVNNGLKEDKEVNRWLQVMKKNAPAGLENFMNSISTWQEQAEHSLAYTRELLQEMGYEIGVDDGNRHINRNLLAKLVGYFFKKITYPRVMYSIR</sequence>
<dbReference type="RefSeq" id="WP_174522351.1">
    <property type="nucleotide sequence ID" value="NZ_CP018866.1"/>
</dbReference>
<evidence type="ECO:0000313" key="1">
    <source>
        <dbReference type="EMBL" id="AST90844.1"/>
    </source>
</evidence>
<evidence type="ECO:0000313" key="2">
    <source>
        <dbReference type="Proteomes" id="UP000215224"/>
    </source>
</evidence>